<dbReference type="Proteomes" id="UP000812270">
    <property type="component" value="Unassembled WGS sequence"/>
</dbReference>
<dbReference type="AlphaFoldDB" id="A0A9E2W511"/>
<dbReference type="EMBL" id="JAHSPG010000018">
    <property type="protein sequence ID" value="MBV4360360.1"/>
    <property type="molecule type" value="Genomic_DNA"/>
</dbReference>
<reference evidence="2" key="1">
    <citation type="submission" date="2021-06" db="EMBL/GenBank/DDBJ databases">
        <authorList>
            <person name="Huq M.A."/>
        </authorList>
    </citation>
    <scope>NUCLEOTIDE SEQUENCE</scope>
    <source>
        <strain evidence="2">MAH-26</strain>
    </source>
</reference>
<keyword evidence="1" id="KW-0732">Signal</keyword>
<evidence type="ECO:0000313" key="2">
    <source>
        <dbReference type="EMBL" id="MBV4360360.1"/>
    </source>
</evidence>
<protein>
    <submittedName>
        <fullName evidence="2">Uncharacterized protein</fullName>
    </submittedName>
</protein>
<feature type="chain" id="PRO_5038498606" evidence="1">
    <location>
        <begin position="31"/>
        <end position="1143"/>
    </location>
</feature>
<name>A0A9E2W511_9BACT</name>
<evidence type="ECO:0000313" key="3">
    <source>
        <dbReference type="Proteomes" id="UP000812270"/>
    </source>
</evidence>
<proteinExistence type="predicted"/>
<evidence type="ECO:0000256" key="1">
    <source>
        <dbReference type="SAM" id="SignalP"/>
    </source>
</evidence>
<gene>
    <name evidence="2" type="ORF">KTO63_24565</name>
</gene>
<keyword evidence="3" id="KW-1185">Reference proteome</keyword>
<accession>A0A9E2W511</accession>
<organism evidence="2 3">
    <name type="scientific">Pinibacter aurantiacus</name>
    <dbReference type="NCBI Taxonomy" id="2851599"/>
    <lineage>
        <taxon>Bacteria</taxon>
        <taxon>Pseudomonadati</taxon>
        <taxon>Bacteroidota</taxon>
        <taxon>Chitinophagia</taxon>
        <taxon>Chitinophagales</taxon>
        <taxon>Chitinophagaceae</taxon>
        <taxon>Pinibacter</taxon>
    </lineage>
</organism>
<comment type="caution">
    <text evidence="2">The sequence shown here is derived from an EMBL/GenBank/DDBJ whole genome shotgun (WGS) entry which is preliminary data.</text>
</comment>
<feature type="signal peptide" evidence="1">
    <location>
        <begin position="1"/>
        <end position="30"/>
    </location>
</feature>
<sequence>MKKRVNIFCLSIIKIKLILLLCISCTAALAQQTNAYLVEAEQFQFKGKWFTEPDKDCLGGTLLRYTGGNGDSLSDAFTAVNIKESGTYSIWMRTPDYADRTSSRQLQLSVDDLPCERAGRHGKVGFYWEKVAQMQLAKKEVLLRLHNFNYGRCDAVLLIKDESANPNELALTAIGKWRKNPAALNAISGAETGSSTYLAVSENKKRLGGIANNHVRLQFFQQGDGKNAPIICQTEVNVNNQWQHYQGNQEDHKIMLLYADSVAINFEKYFPGWSSKSKGNNYFEFNDRKYPVESAEDDQDPFKAGSLSEAIPVSVQQTDERTVAVQYITRNNSVITGFWSVEKDAYHVNLRLVCKTAKAGYYSLAVAAFNPIAQEKTSNVLLPPMYQYKRIPTNPQMLVSAITQQPLSITETVTNGAKWSGFITTKAETFSNDWGTSDFSPIGFSVKNENNEVQPVAFMPVLGMPDSKYKAEQIIDRTFVLGLLPAGWETALTYISDSILKVRDYRTQPQVSLTGAVFNMTDLIKDENFGGWDSKLKGFYDIEGNPETAPTVVNATPLATIDLAVLAKDEDLYLSRALPTIEYTLSRSGYRWAVDIVPTGYNKTLRSLELNPFYSQFTTSYYAGLNSLMGNLNPWLKNIALPGDTLRKVTGYSTQFIDWVQAMAAYKMTGDPKWLRMATQQADKYIANQVYANSKKTLAPTPFYNASFYAPWWHLVELYELTKDRKYLDAAAYGSYFTIAGIRSFPQVKDSAITIHPGGQYEGNTHIWWKGNQSYRLGFPRKPGDVMAKKVPDGLVSPVGLGFEQPSTYFLTAKDKNVRPVFMSSWAPSLLRLFQYTGNKLFETYARNAVIGRFTNYPGYYATGYTDITMQPDFPYKGPDVSSVYYHHIPPHLAFSLDYLITEAVQRSKGNVQFPYSNQEGFVWFANRIYGGGAGRVFDDDKTTLWLRKDLVHIQQPSVNHVTAISEKTFWILLSSESNNDETVTVQLSVNTGTTEAGNAVVYTADAVKSGLSFSGSVIKVVVPAKGFRAVAVPLKKPHTAPQYKPLVNGMQIIDMGKPWGKIFVYRIRSPFGWDSIYGFAETGPLKDAAIQVLCNGETKNILSYPFEWSFYKIKMEDKVEMVINLKTGDGKVVTKKVMVNGN</sequence>
<dbReference type="RefSeq" id="WP_217794663.1">
    <property type="nucleotide sequence ID" value="NZ_JAHSPG010000018.1"/>
</dbReference>